<dbReference type="Proteomes" id="UP001207252">
    <property type="component" value="Unassembled WGS sequence"/>
</dbReference>
<dbReference type="RefSeq" id="WP_263817969.1">
    <property type="nucleotide sequence ID" value="NZ_JAOXHJ010000004.1"/>
</dbReference>
<dbReference type="Pfam" id="PF00814">
    <property type="entry name" value="TsaD"/>
    <property type="match status" value="1"/>
</dbReference>
<dbReference type="InterPro" id="IPR000905">
    <property type="entry name" value="Gcp-like_dom"/>
</dbReference>
<evidence type="ECO:0000313" key="2">
    <source>
        <dbReference type="EMBL" id="MCV3754166.1"/>
    </source>
</evidence>
<sequence length="188" mass="21611">MKNVSLYLDLCSSQCIIGLYVEQKLIDYVIVPTKNNLTDLVNQLIFDLLTKHQWSIANDVGAIYLNNGPGSFTGLRVSGIISKTLNALYKIPLYTADHLKLLTYNQKDTLVFLDAKGDKLYAYYDQTYHIILKSEQASLIQQLSHYLVVEINDQTFDYAYFLKHLPFALFDLQSDWTQLTLNYVKQPV</sequence>
<proteinExistence type="predicted"/>
<dbReference type="Gene3D" id="3.30.420.40">
    <property type="match status" value="1"/>
</dbReference>
<feature type="domain" description="Gcp-like" evidence="1">
    <location>
        <begin position="37"/>
        <end position="134"/>
    </location>
</feature>
<gene>
    <name evidence="2" type="primary">tsaB</name>
    <name evidence="2" type="ORF">OF365_02145</name>
</gene>
<evidence type="ECO:0000259" key="1">
    <source>
        <dbReference type="Pfam" id="PF00814"/>
    </source>
</evidence>
<dbReference type="InterPro" id="IPR022496">
    <property type="entry name" value="T6A_TsaB"/>
</dbReference>
<keyword evidence="3" id="KW-1185">Reference proteome</keyword>
<organism evidence="2 3">
    <name type="scientific">Ureaplasma zalophigenitalium</name>
    <dbReference type="NCBI Taxonomy" id="907723"/>
    <lineage>
        <taxon>Bacteria</taxon>
        <taxon>Bacillati</taxon>
        <taxon>Mycoplasmatota</taxon>
        <taxon>Mycoplasmoidales</taxon>
        <taxon>Mycoplasmoidaceae</taxon>
        <taxon>Ureaplasma</taxon>
    </lineage>
</organism>
<dbReference type="GO" id="GO:0061711">
    <property type="term" value="F:tRNA N(6)-L-threonylcarbamoyladenine synthase activity"/>
    <property type="evidence" value="ECO:0007669"/>
    <property type="project" value="UniProtKB-EC"/>
</dbReference>
<dbReference type="InterPro" id="IPR043129">
    <property type="entry name" value="ATPase_NBD"/>
</dbReference>
<dbReference type="EMBL" id="JAOXHJ010000004">
    <property type="protein sequence ID" value="MCV3754166.1"/>
    <property type="molecule type" value="Genomic_DNA"/>
</dbReference>
<reference evidence="2 3" key="1">
    <citation type="journal article" date="2020" name="Int. J. Syst. Evol. Microbiol.">
        <title>Ureaplasma miroungigenitalium sp. nov. isolated from northern elephant seals (Mirounga angustirostris) and Ureaplasma zalophigenitalium sp. nov. isolated from California sea lions (Zalophus californianus).</title>
        <authorList>
            <person name="Volokhov D.V."/>
            <person name="Gulland F.M."/>
            <person name="Gao Y."/>
            <person name="Chizhikov V.E."/>
        </authorList>
    </citation>
    <scope>NUCLEOTIDE SEQUENCE [LARGE SCALE GENOMIC DNA]</scope>
    <source>
        <strain evidence="2 3">CSL7644-GEN</strain>
    </source>
</reference>
<name>A0ABT3BPH2_9BACT</name>
<keyword evidence="2" id="KW-0012">Acyltransferase</keyword>
<evidence type="ECO:0000313" key="3">
    <source>
        <dbReference type="Proteomes" id="UP001207252"/>
    </source>
</evidence>
<dbReference type="NCBIfam" id="TIGR03725">
    <property type="entry name" value="T6A_YeaZ"/>
    <property type="match status" value="1"/>
</dbReference>
<dbReference type="EC" id="2.3.1.234" evidence="2"/>
<protein>
    <submittedName>
        <fullName evidence="2">tRNA (Adenosine(37)-N6)-threonylcarbamoyltransferase complex dimerization subunit type 1 TsaB</fullName>
        <ecNumber evidence="2">2.3.1.234</ecNumber>
    </submittedName>
</protein>
<keyword evidence="2" id="KW-0808">Transferase</keyword>
<comment type="caution">
    <text evidence="2">The sequence shown here is derived from an EMBL/GenBank/DDBJ whole genome shotgun (WGS) entry which is preliminary data.</text>
</comment>
<dbReference type="SUPFAM" id="SSF53067">
    <property type="entry name" value="Actin-like ATPase domain"/>
    <property type="match status" value="1"/>
</dbReference>
<accession>A0ABT3BPH2</accession>